<organism evidence="10 11">
    <name type="scientific">Zwartia hollandica</name>
    <dbReference type="NCBI Taxonomy" id="324606"/>
    <lineage>
        <taxon>Bacteria</taxon>
        <taxon>Pseudomonadati</taxon>
        <taxon>Pseudomonadota</taxon>
        <taxon>Betaproteobacteria</taxon>
        <taxon>Burkholderiales</taxon>
        <taxon>Alcaligenaceae</taxon>
        <taxon>Zwartia</taxon>
    </lineage>
</organism>
<evidence type="ECO:0000256" key="5">
    <source>
        <dbReference type="ARBA" id="ARBA00022692"/>
    </source>
</evidence>
<gene>
    <name evidence="10" type="ORF">KZZ10_10470</name>
</gene>
<keyword evidence="11" id="KW-1185">Reference proteome</keyword>
<evidence type="ECO:0000256" key="6">
    <source>
        <dbReference type="ARBA" id="ARBA00022989"/>
    </source>
</evidence>
<evidence type="ECO:0000313" key="11">
    <source>
        <dbReference type="Proteomes" id="UP000739565"/>
    </source>
</evidence>
<keyword evidence="4" id="KW-1003">Cell membrane</keyword>
<evidence type="ECO:0000256" key="4">
    <source>
        <dbReference type="ARBA" id="ARBA00022475"/>
    </source>
</evidence>
<dbReference type="PANTHER" id="PTHR19139:SF199">
    <property type="entry name" value="MIP17260P"/>
    <property type="match status" value="1"/>
</dbReference>
<comment type="similarity">
    <text evidence="2 8">Belongs to the MIP/aquaporin (TC 1.A.8) family.</text>
</comment>
<reference evidence="10" key="1">
    <citation type="submission" date="2021-07" db="EMBL/GenBank/DDBJ databases">
        <title>New genus and species of the family Alcaligenaceae.</title>
        <authorList>
            <person name="Hahn M.W."/>
        </authorList>
    </citation>
    <scope>NUCLEOTIDE SEQUENCE</scope>
    <source>
        <strain evidence="10">LF4-65</strain>
    </source>
</reference>
<comment type="subcellular location">
    <subcellularLocation>
        <location evidence="1">Cell membrane</location>
        <topology evidence="1">Multi-pass membrane protein</topology>
    </subcellularLocation>
</comment>
<dbReference type="Pfam" id="PF00230">
    <property type="entry name" value="MIP"/>
    <property type="match status" value="1"/>
</dbReference>
<feature type="transmembrane region" description="Helical" evidence="9">
    <location>
        <begin position="228"/>
        <end position="248"/>
    </location>
</feature>
<dbReference type="InterPro" id="IPR023271">
    <property type="entry name" value="Aquaporin-like"/>
</dbReference>
<protein>
    <submittedName>
        <fullName evidence="10">Aquaporin</fullName>
    </submittedName>
</protein>
<dbReference type="SUPFAM" id="SSF81338">
    <property type="entry name" value="Aquaporin-like"/>
    <property type="match status" value="1"/>
</dbReference>
<dbReference type="PANTHER" id="PTHR19139">
    <property type="entry name" value="AQUAPORIN TRANSPORTER"/>
    <property type="match status" value="1"/>
</dbReference>
<feature type="transmembrane region" description="Helical" evidence="9">
    <location>
        <begin position="111"/>
        <end position="138"/>
    </location>
</feature>
<dbReference type="PROSITE" id="PS00221">
    <property type="entry name" value="MIP"/>
    <property type="match status" value="1"/>
</dbReference>
<dbReference type="InterPro" id="IPR000425">
    <property type="entry name" value="MIP"/>
</dbReference>
<keyword evidence="3 8" id="KW-0813">Transport</keyword>
<evidence type="ECO:0000256" key="8">
    <source>
        <dbReference type="RuleBase" id="RU000477"/>
    </source>
</evidence>
<keyword evidence="6 9" id="KW-1133">Transmembrane helix</keyword>
<sequence>MNANKQENLTGQQALRQQVGERFSADWESNDHRARRLVSEFIGTSGLTFVLSGGAAILAGYGGGSLAPYQFAFILSTVAALWLVAAVFFLGDISSHFNPAMTLGFCLRGDISVPMAVAYIAVQMVAAAAGSCMAAYLFGTGGNLAATSPQPGMLLQAVIFEAILTFGMVLLVLGMTNGPKLDGSSVPLAVGAYVMAWGTMGGPFDGAAFNPARAFGPDFARGDLSTYWVYPCGSLIGVLVAVAVARFLRGPAKASEANAAMGNPLQR</sequence>
<feature type="transmembrane region" description="Helical" evidence="9">
    <location>
        <begin position="41"/>
        <end position="63"/>
    </location>
</feature>
<feature type="transmembrane region" description="Helical" evidence="9">
    <location>
        <begin position="69"/>
        <end position="90"/>
    </location>
</feature>
<dbReference type="RefSeq" id="WP_259661470.1">
    <property type="nucleotide sequence ID" value="NZ_JAHXRI010000007.1"/>
</dbReference>
<dbReference type="InterPro" id="IPR022357">
    <property type="entry name" value="MIP_CS"/>
</dbReference>
<evidence type="ECO:0000256" key="1">
    <source>
        <dbReference type="ARBA" id="ARBA00004651"/>
    </source>
</evidence>
<dbReference type="AlphaFoldDB" id="A0A953N9L7"/>
<dbReference type="GO" id="GO:0015250">
    <property type="term" value="F:water channel activity"/>
    <property type="evidence" value="ECO:0007669"/>
    <property type="project" value="TreeGrafter"/>
</dbReference>
<name>A0A953N9L7_9BURK</name>
<keyword evidence="7 9" id="KW-0472">Membrane</keyword>
<dbReference type="EMBL" id="JAHXRI010000007">
    <property type="protein sequence ID" value="MBZ1351070.1"/>
    <property type="molecule type" value="Genomic_DNA"/>
</dbReference>
<dbReference type="InterPro" id="IPR034294">
    <property type="entry name" value="Aquaporin_transptr"/>
</dbReference>
<dbReference type="GO" id="GO:0005886">
    <property type="term" value="C:plasma membrane"/>
    <property type="evidence" value="ECO:0007669"/>
    <property type="project" value="UniProtKB-SubCell"/>
</dbReference>
<evidence type="ECO:0000256" key="7">
    <source>
        <dbReference type="ARBA" id="ARBA00023136"/>
    </source>
</evidence>
<feature type="transmembrane region" description="Helical" evidence="9">
    <location>
        <begin position="153"/>
        <end position="174"/>
    </location>
</feature>
<accession>A0A953N9L7</accession>
<keyword evidence="5 8" id="KW-0812">Transmembrane</keyword>
<dbReference type="Gene3D" id="1.20.1080.10">
    <property type="entry name" value="Glycerol uptake facilitator protein"/>
    <property type="match status" value="1"/>
</dbReference>
<evidence type="ECO:0000256" key="3">
    <source>
        <dbReference type="ARBA" id="ARBA00022448"/>
    </source>
</evidence>
<proteinExistence type="inferred from homology"/>
<evidence type="ECO:0000256" key="9">
    <source>
        <dbReference type="SAM" id="Phobius"/>
    </source>
</evidence>
<dbReference type="PRINTS" id="PR00783">
    <property type="entry name" value="MINTRINSICP"/>
</dbReference>
<evidence type="ECO:0000256" key="2">
    <source>
        <dbReference type="ARBA" id="ARBA00006175"/>
    </source>
</evidence>
<dbReference type="Proteomes" id="UP000739565">
    <property type="component" value="Unassembled WGS sequence"/>
</dbReference>
<evidence type="ECO:0000313" key="10">
    <source>
        <dbReference type="EMBL" id="MBZ1351070.1"/>
    </source>
</evidence>
<feature type="transmembrane region" description="Helical" evidence="9">
    <location>
        <begin position="186"/>
        <end position="208"/>
    </location>
</feature>
<comment type="caution">
    <text evidence="10">The sequence shown here is derived from an EMBL/GenBank/DDBJ whole genome shotgun (WGS) entry which is preliminary data.</text>
</comment>